<organism evidence="2 3">
    <name type="scientific">Bodo saltans</name>
    <name type="common">Flagellated protozoan</name>
    <dbReference type="NCBI Taxonomy" id="75058"/>
    <lineage>
        <taxon>Eukaryota</taxon>
        <taxon>Discoba</taxon>
        <taxon>Euglenozoa</taxon>
        <taxon>Kinetoplastea</taxon>
        <taxon>Metakinetoplastina</taxon>
        <taxon>Eubodonida</taxon>
        <taxon>Bodonidae</taxon>
        <taxon>Bodo</taxon>
    </lineage>
</organism>
<dbReference type="EMBL" id="CYKH01001679">
    <property type="protein sequence ID" value="CUG88861.1"/>
    <property type="molecule type" value="Genomic_DNA"/>
</dbReference>
<keyword evidence="3" id="KW-1185">Reference proteome</keyword>
<dbReference type="VEuPathDB" id="TriTrypDB:BSAL_17650"/>
<proteinExistence type="predicted"/>
<name>A0A0S4JHZ2_BODSA</name>
<dbReference type="AlphaFoldDB" id="A0A0S4JHZ2"/>
<feature type="region of interest" description="Disordered" evidence="1">
    <location>
        <begin position="1"/>
        <end position="57"/>
    </location>
</feature>
<dbReference type="Proteomes" id="UP000051952">
    <property type="component" value="Unassembled WGS sequence"/>
</dbReference>
<protein>
    <submittedName>
        <fullName evidence="2">Uncharacterized protein</fullName>
    </submittedName>
</protein>
<reference evidence="3" key="1">
    <citation type="submission" date="2015-09" db="EMBL/GenBank/DDBJ databases">
        <authorList>
            <consortium name="Pathogen Informatics"/>
        </authorList>
    </citation>
    <scope>NUCLEOTIDE SEQUENCE [LARGE SCALE GENOMIC DNA]</scope>
    <source>
        <strain evidence="3">Lake Konstanz</strain>
    </source>
</reference>
<evidence type="ECO:0000256" key="1">
    <source>
        <dbReference type="SAM" id="MobiDB-lite"/>
    </source>
</evidence>
<feature type="compositionally biased region" description="Low complexity" evidence="1">
    <location>
        <begin position="1"/>
        <end position="20"/>
    </location>
</feature>
<gene>
    <name evidence="2" type="ORF">BSAL_17650</name>
</gene>
<feature type="region of interest" description="Disordered" evidence="1">
    <location>
        <begin position="125"/>
        <end position="161"/>
    </location>
</feature>
<evidence type="ECO:0000313" key="3">
    <source>
        <dbReference type="Proteomes" id="UP000051952"/>
    </source>
</evidence>
<evidence type="ECO:0000313" key="2">
    <source>
        <dbReference type="EMBL" id="CUG88861.1"/>
    </source>
</evidence>
<accession>A0A0S4JHZ2</accession>
<sequence>MGASCSASAHSASGADATASHHPKSTKTLHYREKSTSSTRQRKGTNPFHGNATKGRSLRRLRHKILIQRLYEDRAPSEALVKKLNLMLAGKDDSNPVKNPLGDELHDSVGPFGEGCVLSFEVSVAPEDQGPSSDNGAEAGGTTPPKVSSSIPKQRSRGHLSPQYQAYIDAGRDLRNLLQMEADTDTVTFVLAPQNDAQGSVHGQLSAQGGSRSNSGLNAAAILQQRSTLNSILIHNGRLKPSDAESPGTPSLGLNVCRRTLHVSPKCVGYLTNEIHMKILRGASDTARILEDIKFVRVADE</sequence>